<sequence>NWTDTPDLAPEKFYNHLVKRCSFLSKLIGDCDDGLNLGDNCSVLPCKQGLVCKNDPNTGTPTCTIS</sequence>
<evidence type="ECO:0000313" key="1">
    <source>
        <dbReference type="EMBL" id="CAG8788986.1"/>
    </source>
</evidence>
<gene>
    <name evidence="1" type="ORF">GMARGA_LOCUS20918</name>
</gene>
<accession>A0ABN7VNK2</accession>
<dbReference type="Proteomes" id="UP000789901">
    <property type="component" value="Unassembled WGS sequence"/>
</dbReference>
<feature type="non-terminal residue" evidence="1">
    <location>
        <position position="1"/>
    </location>
</feature>
<keyword evidence="2" id="KW-1185">Reference proteome</keyword>
<reference evidence="1 2" key="1">
    <citation type="submission" date="2021-06" db="EMBL/GenBank/DDBJ databases">
        <authorList>
            <person name="Kallberg Y."/>
            <person name="Tangrot J."/>
            <person name="Rosling A."/>
        </authorList>
    </citation>
    <scope>NUCLEOTIDE SEQUENCE [LARGE SCALE GENOMIC DNA]</scope>
    <source>
        <strain evidence="1 2">120-4 pot B 10/14</strain>
    </source>
</reference>
<protein>
    <submittedName>
        <fullName evidence="1">4107_t:CDS:1</fullName>
    </submittedName>
</protein>
<name>A0ABN7VNK2_GIGMA</name>
<evidence type="ECO:0000313" key="2">
    <source>
        <dbReference type="Proteomes" id="UP000789901"/>
    </source>
</evidence>
<organism evidence="1 2">
    <name type="scientific">Gigaspora margarita</name>
    <dbReference type="NCBI Taxonomy" id="4874"/>
    <lineage>
        <taxon>Eukaryota</taxon>
        <taxon>Fungi</taxon>
        <taxon>Fungi incertae sedis</taxon>
        <taxon>Mucoromycota</taxon>
        <taxon>Glomeromycotina</taxon>
        <taxon>Glomeromycetes</taxon>
        <taxon>Diversisporales</taxon>
        <taxon>Gigasporaceae</taxon>
        <taxon>Gigaspora</taxon>
    </lineage>
</organism>
<dbReference type="EMBL" id="CAJVQB010018830">
    <property type="protein sequence ID" value="CAG8788986.1"/>
    <property type="molecule type" value="Genomic_DNA"/>
</dbReference>
<comment type="caution">
    <text evidence="1">The sequence shown here is derived from an EMBL/GenBank/DDBJ whole genome shotgun (WGS) entry which is preliminary data.</text>
</comment>
<proteinExistence type="predicted"/>